<dbReference type="RefSeq" id="WP_158413795.1">
    <property type="nucleotide sequence ID" value="NZ_CP009552.1"/>
</dbReference>
<dbReference type="Pfam" id="PF14947">
    <property type="entry name" value="HTH_45"/>
    <property type="match status" value="1"/>
</dbReference>
<accession>A0A0A7GCN9</accession>
<dbReference type="InterPro" id="IPR036390">
    <property type="entry name" value="WH_DNA-bd_sf"/>
</dbReference>
<dbReference type="InterPro" id="IPR036388">
    <property type="entry name" value="WH-like_DNA-bd_sf"/>
</dbReference>
<proteinExistence type="predicted"/>
<dbReference type="KEGG" id="gac:GACE_0735"/>
<evidence type="ECO:0000259" key="1">
    <source>
        <dbReference type="Pfam" id="PF14947"/>
    </source>
</evidence>
<reference evidence="2 3" key="1">
    <citation type="journal article" date="2015" name="Appl. Environ. Microbiol.">
        <title>The Geoglobus acetivorans genome: Fe(III) reduction, acetate utilization, autotrophic growth, and degradation of aromatic compounds in a hyperthermophilic archaeon.</title>
        <authorList>
            <person name="Mardanov A.V."/>
            <person name="Slododkina G.B."/>
            <person name="Slobodkin A.I."/>
            <person name="Beletsky A.V."/>
            <person name="Gavrilov S.N."/>
            <person name="Kublanov I.V."/>
            <person name="Bonch-Osmolovskaya E.A."/>
            <person name="Skryabin K.G."/>
            <person name="Ravin N.V."/>
        </authorList>
    </citation>
    <scope>NUCLEOTIDE SEQUENCE [LARGE SCALE GENOMIC DNA]</scope>
    <source>
        <strain evidence="2 3">SBH6</strain>
    </source>
</reference>
<dbReference type="GeneID" id="24797334"/>
<gene>
    <name evidence="2" type="ORF">GACE_0735</name>
</gene>
<dbReference type="Gene3D" id="1.10.10.10">
    <property type="entry name" value="Winged helix-like DNA-binding domain superfamily/Winged helix DNA-binding domain"/>
    <property type="match status" value="1"/>
</dbReference>
<dbReference type="InterPro" id="IPR038723">
    <property type="entry name" value="ArnR1-like_HTH"/>
</dbReference>
<sequence length="88" mass="10379">MKVRRSSFEIIHDILSAINSGTTKKTQIMYKACIDWRNCEKYISLLIENGMIRRNNGSFEMTERGEELYTHLSRVIELISINSKNYKF</sequence>
<evidence type="ECO:0000313" key="2">
    <source>
        <dbReference type="EMBL" id="AIY89785.1"/>
    </source>
</evidence>
<organism evidence="2 3">
    <name type="scientific">Geoglobus acetivorans</name>
    <dbReference type="NCBI Taxonomy" id="565033"/>
    <lineage>
        <taxon>Archaea</taxon>
        <taxon>Methanobacteriati</taxon>
        <taxon>Methanobacteriota</taxon>
        <taxon>Archaeoglobi</taxon>
        <taxon>Archaeoglobales</taxon>
        <taxon>Archaeoglobaceae</taxon>
        <taxon>Geoglobus</taxon>
    </lineage>
</organism>
<dbReference type="EMBL" id="CP009552">
    <property type="protein sequence ID" value="AIY89785.1"/>
    <property type="molecule type" value="Genomic_DNA"/>
</dbReference>
<dbReference type="Proteomes" id="UP000030624">
    <property type="component" value="Chromosome"/>
</dbReference>
<dbReference type="AlphaFoldDB" id="A0A0A7GCN9"/>
<feature type="domain" description="ArnR1-like winged helix-turn-helix" evidence="1">
    <location>
        <begin position="4"/>
        <end position="79"/>
    </location>
</feature>
<name>A0A0A7GCN9_GEOAI</name>
<evidence type="ECO:0000313" key="3">
    <source>
        <dbReference type="Proteomes" id="UP000030624"/>
    </source>
</evidence>
<protein>
    <recommendedName>
        <fullName evidence="1">ArnR1-like winged helix-turn-helix domain-containing protein</fullName>
    </recommendedName>
</protein>
<dbReference type="eggNOG" id="arCOG01055">
    <property type="taxonomic scope" value="Archaea"/>
</dbReference>
<dbReference type="HOGENOM" id="CLU_159725_2_1_2"/>
<dbReference type="SUPFAM" id="SSF46785">
    <property type="entry name" value="Winged helix' DNA-binding domain"/>
    <property type="match status" value="1"/>
</dbReference>